<evidence type="ECO:0000256" key="1">
    <source>
        <dbReference type="SAM" id="MobiDB-lite"/>
    </source>
</evidence>
<evidence type="ECO:0000313" key="2">
    <source>
        <dbReference type="EMBL" id="CAH94377.1"/>
    </source>
</evidence>
<sequence>MVRGRQRRGTASTLGPTVDRPPPCSRPWHSTGNRPSSTPPAPNAGRPTRARPAQETPGPDRPPVAQQEPRAAMRSGTGGRGTARRAAARQWKTTERTFSRSEAPPVCGRRGNEAPSQSASVKTSAQASVRFFGECPDSGFSGPTPGRLTHSPLGGLFRKPVAAYPSTVT</sequence>
<feature type="region of interest" description="Disordered" evidence="1">
    <location>
        <begin position="1"/>
        <end position="122"/>
    </location>
</feature>
<proteinExistence type="predicted"/>
<dbReference type="AlphaFoldDB" id="Q53IA2"/>
<protein>
    <submittedName>
        <fullName evidence="2">ORF SG7F10.50c</fullName>
    </submittedName>
</protein>
<gene>
    <name evidence="2" type="ORF">SG7F10.50c</name>
</gene>
<feature type="region of interest" description="Disordered" evidence="1">
    <location>
        <begin position="136"/>
        <end position="169"/>
    </location>
</feature>
<reference evidence="2" key="1">
    <citation type="submission" date="2004-11" db="EMBL/GenBank/DDBJ databases">
        <title>Cloning and heterologous expression of the str/sts-gene cluster from a Streptomyces griseus DSM40236 PAC library: the cluster for streptomycin production lies in a highly conserved genomic area.</title>
        <authorList>
            <person name="van der Geize R."/>
            <person name="Dijkhuizen L."/>
            <person name="Wellington E.M."/>
            <person name="Piepersberg W."/>
        </authorList>
    </citation>
    <scope>NUCLEOTIDE SEQUENCE</scope>
    <source>
        <strain evidence="2">DSM 40236</strain>
    </source>
</reference>
<organism evidence="2">
    <name type="scientific">Streptomyces griseus subsp. griseus</name>
    <dbReference type="NCBI Taxonomy" id="67263"/>
    <lineage>
        <taxon>Bacteria</taxon>
        <taxon>Bacillati</taxon>
        <taxon>Actinomycetota</taxon>
        <taxon>Actinomycetes</taxon>
        <taxon>Kitasatosporales</taxon>
        <taxon>Streptomycetaceae</taxon>
        <taxon>Streptomyces</taxon>
    </lineage>
</organism>
<name>Q53IA2_STRGR</name>
<dbReference type="EMBL" id="AJ862840">
    <property type="protein sequence ID" value="CAH94377.1"/>
    <property type="molecule type" value="Genomic_DNA"/>
</dbReference>
<accession>Q53IA2</accession>